<evidence type="ECO:0000256" key="4">
    <source>
        <dbReference type="ARBA" id="ARBA00022723"/>
    </source>
</evidence>
<reference evidence="18 19" key="1">
    <citation type="submission" date="2020-08" db="EMBL/GenBank/DDBJ databases">
        <title>Aphidius gifuensis genome sequencing and assembly.</title>
        <authorList>
            <person name="Du Z."/>
        </authorList>
    </citation>
    <scope>NUCLEOTIDE SEQUENCE [LARGE SCALE GENOMIC DNA]</scope>
    <source>
        <strain evidence="18">YNYX2018</strain>
        <tissue evidence="18">Adults</tissue>
    </source>
</reference>
<comment type="subcellular location">
    <subcellularLocation>
        <location evidence="1">Nucleus</location>
    </subcellularLocation>
</comment>
<feature type="domain" description="C2H2-type" evidence="16">
    <location>
        <begin position="302"/>
        <end position="329"/>
    </location>
</feature>
<dbReference type="SUPFAM" id="SSF57667">
    <property type="entry name" value="beta-beta-alpha zinc fingers"/>
    <property type="match status" value="4"/>
</dbReference>
<dbReference type="PANTHER" id="PTHR24393:SF15">
    <property type="entry name" value="IP01243P-RELATED"/>
    <property type="match status" value="1"/>
</dbReference>
<keyword evidence="7 14" id="KW-0862">Zinc</keyword>
<dbReference type="GO" id="GO:0008270">
    <property type="term" value="F:zinc ion binding"/>
    <property type="evidence" value="ECO:0007669"/>
    <property type="project" value="UniProtKB-UniRule"/>
</dbReference>
<dbReference type="InterPro" id="IPR036236">
    <property type="entry name" value="Znf_C2H2_sf"/>
</dbReference>
<evidence type="ECO:0000259" key="17">
    <source>
        <dbReference type="PROSITE" id="PS51915"/>
    </source>
</evidence>
<dbReference type="GO" id="GO:0001228">
    <property type="term" value="F:DNA-binding transcription activator activity, RNA polymerase II-specific"/>
    <property type="evidence" value="ECO:0007669"/>
    <property type="project" value="TreeGrafter"/>
</dbReference>
<feature type="domain" description="C2H2-type" evidence="16">
    <location>
        <begin position="333"/>
        <end position="360"/>
    </location>
</feature>
<keyword evidence="12" id="KW-0539">Nucleus</keyword>
<evidence type="ECO:0000256" key="8">
    <source>
        <dbReference type="ARBA" id="ARBA00022843"/>
    </source>
</evidence>
<feature type="compositionally biased region" description="Polar residues" evidence="15">
    <location>
        <begin position="92"/>
        <end position="116"/>
    </location>
</feature>
<name>A0A834XTH5_APHGI</name>
<comment type="similarity">
    <text evidence="2">Belongs to the krueppel C2H2-type zinc-finger protein family.</text>
</comment>
<dbReference type="GO" id="GO:0005634">
    <property type="term" value="C:nucleus"/>
    <property type="evidence" value="ECO:0007669"/>
    <property type="project" value="UniProtKB-SubCell"/>
</dbReference>
<dbReference type="InterPro" id="IPR013087">
    <property type="entry name" value="Znf_C2H2_type"/>
</dbReference>
<protein>
    <submittedName>
        <fullName evidence="18">Uncharacterized protein</fullName>
    </submittedName>
</protein>
<feature type="region of interest" description="Disordered" evidence="15">
    <location>
        <begin position="92"/>
        <end position="136"/>
    </location>
</feature>
<evidence type="ECO:0000259" key="16">
    <source>
        <dbReference type="PROSITE" id="PS50157"/>
    </source>
</evidence>
<feature type="domain" description="C2H2-type" evidence="16">
    <location>
        <begin position="272"/>
        <end position="300"/>
    </location>
</feature>
<evidence type="ECO:0000256" key="7">
    <source>
        <dbReference type="ARBA" id="ARBA00022833"/>
    </source>
</evidence>
<evidence type="ECO:0000256" key="9">
    <source>
        <dbReference type="ARBA" id="ARBA00023015"/>
    </source>
</evidence>
<keyword evidence="10" id="KW-0238">DNA-binding</keyword>
<feature type="domain" description="ZAD" evidence="17">
    <location>
        <begin position="9"/>
        <end position="84"/>
    </location>
</feature>
<keyword evidence="19" id="KW-1185">Reference proteome</keyword>
<dbReference type="OrthoDB" id="40579at2759"/>
<evidence type="ECO:0000313" key="18">
    <source>
        <dbReference type="EMBL" id="KAF7991327.1"/>
    </source>
</evidence>
<dbReference type="GO" id="GO:0040029">
    <property type="term" value="P:epigenetic regulation of gene expression"/>
    <property type="evidence" value="ECO:0007669"/>
    <property type="project" value="UniProtKB-ARBA"/>
</dbReference>
<proteinExistence type="inferred from homology"/>
<evidence type="ECO:0000256" key="3">
    <source>
        <dbReference type="ARBA" id="ARBA00022499"/>
    </source>
</evidence>
<evidence type="ECO:0000256" key="15">
    <source>
        <dbReference type="SAM" id="MobiDB-lite"/>
    </source>
</evidence>
<accession>A0A834XTH5</accession>
<dbReference type="FunFam" id="3.30.160.60:FF:000624">
    <property type="entry name" value="zinc finger protein 697"/>
    <property type="match status" value="1"/>
</dbReference>
<dbReference type="Pfam" id="PF07776">
    <property type="entry name" value="zf-AD"/>
    <property type="match status" value="1"/>
</dbReference>
<dbReference type="PROSITE" id="PS50157">
    <property type="entry name" value="ZINC_FINGER_C2H2_2"/>
    <property type="match status" value="9"/>
</dbReference>
<feature type="domain" description="C2H2-type" evidence="16">
    <location>
        <begin position="389"/>
        <end position="416"/>
    </location>
</feature>
<comment type="caution">
    <text evidence="18">The sequence shown here is derived from an EMBL/GenBank/DDBJ whole genome shotgun (WGS) entry which is preliminary data.</text>
</comment>
<feature type="binding site" evidence="14">
    <location>
        <position position="57"/>
    </location>
    <ligand>
        <name>Zn(2+)</name>
        <dbReference type="ChEBI" id="CHEBI:29105"/>
    </ligand>
</feature>
<feature type="domain" description="C2H2-type" evidence="16">
    <location>
        <begin position="445"/>
        <end position="472"/>
    </location>
</feature>
<sequence length="630" mass="73397">MVDDHKDDNLCRLCGQTKTTVVDIFDEEQQQLAIDKKIIKCLQIKIEASDILPVTICIDCLNLLDKYYDFYEKTNETQLLLSQFLIKKTNDLSDNQKNNETDEQATTTIDNLTVQQSSSSDDEDENVDEKLNSSQKKIEKTNKKKLKYCKTKKNYNEQSESDDDDEEEDEEEDDESFNEKKIPDNYMTGTESDKESIIKSKKNNNIKELIDRYHWLCTDCNDKLASLDLLVEHHKKCHNQQPKYMCVQCCKVYDKYYGFLIHVRRHKNKSKYNCKDCDKTFIHKKVLETHRSSVHNDEKNKFICSTCGKIFRQQSALYIHSRCHLPDNIKNRYPCDECGKRFTTKPNLVTHKRIHSGVRNFTCDQCGKSFIQKGNLEAHFLTHSIDKPHSCLKCLKSFKTPLQLKKHETVHTGIKQHICNVCNKSFREKGTLREHTRIHTGAMPFTCEYCGKSFRFKGILTTHRRQHTGERPYSCIECQHHFTNWPNYNKHMKRRHGINTSNAKNNKQQQQSQQQQQQVPQLDVQNNETILSDIQHHEPPATLTTTASNIHLIQNVAAPSQSIVQLPTIVQTVFPIDAPSSPVIIHDNNNIFRERNSTYYNSSLPTIQNYVPYNFYMSNISEGELILPNK</sequence>
<organism evidence="18 19">
    <name type="scientific">Aphidius gifuensis</name>
    <name type="common">Parasitoid wasp</name>
    <dbReference type="NCBI Taxonomy" id="684658"/>
    <lineage>
        <taxon>Eukaryota</taxon>
        <taxon>Metazoa</taxon>
        <taxon>Ecdysozoa</taxon>
        <taxon>Arthropoda</taxon>
        <taxon>Hexapoda</taxon>
        <taxon>Insecta</taxon>
        <taxon>Pterygota</taxon>
        <taxon>Neoptera</taxon>
        <taxon>Endopterygota</taxon>
        <taxon>Hymenoptera</taxon>
        <taxon>Apocrita</taxon>
        <taxon>Ichneumonoidea</taxon>
        <taxon>Braconidae</taxon>
        <taxon>Aphidiinae</taxon>
        <taxon>Aphidius</taxon>
    </lineage>
</organism>
<feature type="binding site" evidence="14">
    <location>
        <position position="14"/>
    </location>
    <ligand>
        <name>Zn(2+)</name>
        <dbReference type="ChEBI" id="CHEBI:29105"/>
    </ligand>
</feature>
<dbReference type="Gene3D" id="3.40.1800.20">
    <property type="match status" value="1"/>
</dbReference>
<keyword evidence="9" id="KW-0805">Transcription regulation</keyword>
<dbReference type="EMBL" id="JACMRX010000004">
    <property type="protein sequence ID" value="KAF7991327.1"/>
    <property type="molecule type" value="Genomic_DNA"/>
</dbReference>
<evidence type="ECO:0000256" key="11">
    <source>
        <dbReference type="ARBA" id="ARBA00023163"/>
    </source>
</evidence>
<feature type="binding site" evidence="14">
    <location>
        <position position="60"/>
    </location>
    <ligand>
        <name>Zn(2+)</name>
        <dbReference type="ChEBI" id="CHEBI:29105"/>
    </ligand>
</feature>
<keyword evidence="8" id="KW-0832">Ubl conjugation</keyword>
<feature type="binding site" evidence="14">
    <location>
        <position position="11"/>
    </location>
    <ligand>
        <name>Zn(2+)</name>
        <dbReference type="ChEBI" id="CHEBI:29105"/>
    </ligand>
</feature>
<dbReference type="GO" id="GO:0000785">
    <property type="term" value="C:chromatin"/>
    <property type="evidence" value="ECO:0007669"/>
    <property type="project" value="UniProtKB-ARBA"/>
</dbReference>
<keyword evidence="3" id="KW-1017">Isopeptide bond</keyword>
<dbReference type="PROSITE" id="PS00028">
    <property type="entry name" value="ZINC_FINGER_C2H2_1"/>
    <property type="match status" value="9"/>
</dbReference>
<dbReference type="SUPFAM" id="SSF57716">
    <property type="entry name" value="Glucocorticoid receptor-like (DNA-binding domain)"/>
    <property type="match status" value="1"/>
</dbReference>
<gene>
    <name evidence="18" type="ORF">HCN44_002889</name>
</gene>
<evidence type="ECO:0000256" key="5">
    <source>
        <dbReference type="ARBA" id="ARBA00022737"/>
    </source>
</evidence>
<dbReference type="PANTHER" id="PTHR24393">
    <property type="entry name" value="ZINC FINGER PROTEIN"/>
    <property type="match status" value="1"/>
</dbReference>
<evidence type="ECO:0000256" key="10">
    <source>
        <dbReference type="ARBA" id="ARBA00023125"/>
    </source>
</evidence>
<dbReference type="AlphaFoldDB" id="A0A834XTH5"/>
<dbReference type="Pfam" id="PF13912">
    <property type="entry name" value="zf-C2H2_6"/>
    <property type="match status" value="1"/>
</dbReference>
<feature type="domain" description="C2H2-type" evidence="16">
    <location>
        <begin position="473"/>
        <end position="496"/>
    </location>
</feature>
<feature type="domain" description="C2H2-type" evidence="16">
    <location>
        <begin position="244"/>
        <end position="271"/>
    </location>
</feature>
<dbReference type="Gene3D" id="3.30.160.60">
    <property type="entry name" value="Classic Zinc Finger"/>
    <property type="match status" value="8"/>
</dbReference>
<evidence type="ECO:0000256" key="2">
    <source>
        <dbReference type="ARBA" id="ARBA00006991"/>
    </source>
</evidence>
<dbReference type="Pfam" id="PF00096">
    <property type="entry name" value="zf-C2H2"/>
    <property type="match status" value="5"/>
</dbReference>
<feature type="domain" description="C2H2-type" evidence="16">
    <location>
        <begin position="417"/>
        <end position="444"/>
    </location>
</feature>
<keyword evidence="4 14" id="KW-0479">Metal-binding</keyword>
<feature type="compositionally biased region" description="Acidic residues" evidence="15">
    <location>
        <begin position="159"/>
        <end position="176"/>
    </location>
</feature>
<evidence type="ECO:0000256" key="12">
    <source>
        <dbReference type="ARBA" id="ARBA00023242"/>
    </source>
</evidence>
<dbReference type="Proteomes" id="UP000639338">
    <property type="component" value="Unassembled WGS sequence"/>
</dbReference>
<dbReference type="FunFam" id="3.30.160.60:FF:000690">
    <property type="entry name" value="Zinc finger protein 354C"/>
    <property type="match status" value="1"/>
</dbReference>
<dbReference type="InterPro" id="IPR012934">
    <property type="entry name" value="Znf_AD"/>
</dbReference>
<evidence type="ECO:0000256" key="13">
    <source>
        <dbReference type="PROSITE-ProRule" id="PRU00042"/>
    </source>
</evidence>
<keyword evidence="6 13" id="KW-0863">Zinc-finger</keyword>
<dbReference type="SMART" id="SM00868">
    <property type="entry name" value="zf-AD"/>
    <property type="match status" value="1"/>
</dbReference>
<dbReference type="FunFam" id="3.30.160.60:FF:000322">
    <property type="entry name" value="GDNF-inducible zinc finger protein 1"/>
    <property type="match status" value="1"/>
</dbReference>
<dbReference type="GO" id="GO:0000978">
    <property type="term" value="F:RNA polymerase II cis-regulatory region sequence-specific DNA binding"/>
    <property type="evidence" value="ECO:0007669"/>
    <property type="project" value="TreeGrafter"/>
</dbReference>
<dbReference type="PROSITE" id="PS51915">
    <property type="entry name" value="ZAD"/>
    <property type="match status" value="1"/>
</dbReference>
<evidence type="ECO:0000256" key="1">
    <source>
        <dbReference type="ARBA" id="ARBA00004123"/>
    </source>
</evidence>
<feature type="region of interest" description="Disordered" evidence="15">
    <location>
        <begin position="155"/>
        <end position="196"/>
    </location>
</feature>
<dbReference type="GO" id="GO:0003682">
    <property type="term" value="F:chromatin binding"/>
    <property type="evidence" value="ECO:0007669"/>
    <property type="project" value="UniProtKB-ARBA"/>
</dbReference>
<evidence type="ECO:0000256" key="14">
    <source>
        <dbReference type="PROSITE-ProRule" id="PRU01263"/>
    </source>
</evidence>
<feature type="domain" description="C2H2-type" evidence="16">
    <location>
        <begin position="361"/>
        <end position="388"/>
    </location>
</feature>
<evidence type="ECO:0000256" key="6">
    <source>
        <dbReference type="ARBA" id="ARBA00022771"/>
    </source>
</evidence>
<keyword evidence="5" id="KW-0677">Repeat</keyword>
<dbReference type="FunFam" id="3.30.160.60:FF:000264">
    <property type="entry name" value="Zinc finger protein 236"/>
    <property type="match status" value="1"/>
</dbReference>
<dbReference type="SMART" id="SM00355">
    <property type="entry name" value="ZnF_C2H2"/>
    <property type="match status" value="10"/>
</dbReference>
<keyword evidence="11" id="KW-0804">Transcription</keyword>
<evidence type="ECO:0000313" key="19">
    <source>
        <dbReference type="Proteomes" id="UP000639338"/>
    </source>
</evidence>